<organism evidence="2">
    <name type="scientific">Micromonospora sp. CCTCC AA 2012012</name>
    <dbReference type="NCBI Taxonomy" id="3111921"/>
    <lineage>
        <taxon>Bacteria</taxon>
        <taxon>Bacillati</taxon>
        <taxon>Actinomycetota</taxon>
        <taxon>Actinomycetes</taxon>
        <taxon>Micromonosporales</taxon>
        <taxon>Micromonosporaceae</taxon>
        <taxon>Micromonospora</taxon>
    </lineage>
</organism>
<dbReference type="RefSeq" id="WP_350935228.1">
    <property type="nucleotide sequence ID" value="NZ_CP157762.1"/>
</dbReference>
<dbReference type="InterPro" id="IPR036186">
    <property type="entry name" value="Serpin_sf"/>
</dbReference>
<reference evidence="2" key="2">
    <citation type="submission" date="2024-06" db="EMBL/GenBank/DDBJ databases">
        <title>Micromonospora mangrovi CCTCC AA 2012012 genome sequences.</title>
        <authorList>
            <person name="Gao J."/>
        </authorList>
    </citation>
    <scope>NUCLEOTIDE SEQUENCE</scope>
    <source>
        <strain evidence="2">CCTCC AA 2012012</strain>
    </source>
</reference>
<name>A0AAU8HGH6_9ACTN</name>
<dbReference type="EMBL" id="CP159342">
    <property type="protein sequence ID" value="XCH75604.1"/>
    <property type="molecule type" value="Genomic_DNA"/>
</dbReference>
<proteinExistence type="predicted"/>
<accession>A0AAU8HGH6</accession>
<dbReference type="AlphaFoldDB" id="A0AAU8HGH6"/>
<protein>
    <recommendedName>
        <fullName evidence="3">Proteinase inhibitor I4 serpin</fullName>
    </recommendedName>
</protein>
<dbReference type="SUPFAM" id="SSF56574">
    <property type="entry name" value="Serpins"/>
    <property type="match status" value="1"/>
</dbReference>
<sequence>MSTLQDSLARYAARLHAAAGPGHHVASPLGAWLLLALCAPAATGAERDALADVLGTAPADAAAQAAALLAEPHPLVPAATAVWQRAGQGPTDWQAALPPQTATGPLPDQAALDEWAREHTLGLIDRFPLRLTPQVVLALASAVATRISWATPFDVTPAADLGPESRWAGTLTRVLRSPARGHRGWIAADGAAGDVIVHLAPARAESGAGLAVVSVAAAPDVDRAAVLAAAHRLATGAVDGTDVDRRSLFDLPLGGTALWELREERLRTRATGGREERHTAVLPCWSARSEHGLTGPGLGFDAAGRALAGRLGVAGAEVEARQSALARFGRYGFSAAAVTAALELVSFAPPGVARTAELRFGHPYAVVAVATDQRRDGAGAWHGVPVFSAWVAEPQEPSADDLADPPEAD</sequence>
<evidence type="ECO:0000313" key="2">
    <source>
        <dbReference type="EMBL" id="XCH75604.1"/>
    </source>
</evidence>
<evidence type="ECO:0000313" key="1">
    <source>
        <dbReference type="EMBL" id="XBP94901.1"/>
    </source>
</evidence>
<reference evidence="1" key="1">
    <citation type="submission" date="2024-01" db="EMBL/GenBank/DDBJ databases">
        <title>The genome sequence of Micromonospora mangrovi CCTCC AA 2012012.</title>
        <authorList>
            <person name="Gao J."/>
        </authorList>
    </citation>
    <scope>NUCLEOTIDE SEQUENCE</scope>
    <source>
        <strain evidence="1">CCTCC AA 2012012</strain>
    </source>
</reference>
<evidence type="ECO:0008006" key="3">
    <source>
        <dbReference type="Google" id="ProtNLM"/>
    </source>
</evidence>
<gene>
    <name evidence="2" type="ORF">ABUL08_05810</name>
    <name evidence="1" type="ORF">VK199_05765</name>
</gene>
<dbReference type="EMBL" id="CP157762">
    <property type="protein sequence ID" value="XBP94901.1"/>
    <property type="molecule type" value="Genomic_DNA"/>
</dbReference>